<proteinExistence type="predicted"/>
<keyword evidence="3" id="KW-1185">Reference proteome</keyword>
<evidence type="ECO:0000313" key="2">
    <source>
        <dbReference type="EMBL" id="CAH8246589.1"/>
    </source>
</evidence>
<feature type="chain" id="PRO_5046175831" evidence="1">
    <location>
        <begin position="23"/>
        <end position="131"/>
    </location>
</feature>
<accession>A0ABM9G4C3</accession>
<keyword evidence="1" id="KW-0732">Signal</keyword>
<dbReference type="Proteomes" id="UP001154322">
    <property type="component" value="Unassembled WGS sequence"/>
</dbReference>
<organism evidence="2 3">
    <name type="scientific">Paenibacillus melissococcoides</name>
    <dbReference type="NCBI Taxonomy" id="2912268"/>
    <lineage>
        <taxon>Bacteria</taxon>
        <taxon>Bacillati</taxon>
        <taxon>Bacillota</taxon>
        <taxon>Bacilli</taxon>
        <taxon>Bacillales</taxon>
        <taxon>Paenibacillaceae</taxon>
        <taxon>Paenibacillus</taxon>
    </lineage>
</organism>
<reference evidence="2" key="1">
    <citation type="submission" date="2022-06" db="EMBL/GenBank/DDBJ databases">
        <authorList>
            <person name="Dietemann V."/>
            <person name="Ory F."/>
            <person name="Dainat B."/>
            <person name="Oberhansli S."/>
        </authorList>
    </citation>
    <scope>NUCLEOTIDE SEQUENCE</scope>
    <source>
        <strain evidence="2">Ena-SAMPLE-TAB-26-04-2022-14:26:32:270-5432</strain>
    </source>
</reference>
<evidence type="ECO:0000313" key="3">
    <source>
        <dbReference type="Proteomes" id="UP001154322"/>
    </source>
</evidence>
<protein>
    <submittedName>
        <fullName evidence="2">Uncharacterized protein</fullName>
    </submittedName>
</protein>
<feature type="signal peptide" evidence="1">
    <location>
        <begin position="1"/>
        <end position="22"/>
    </location>
</feature>
<dbReference type="EMBL" id="CALYLO010000005">
    <property type="protein sequence ID" value="CAH8246589.1"/>
    <property type="molecule type" value="Genomic_DNA"/>
</dbReference>
<comment type="caution">
    <text evidence="2">The sequence shown here is derived from an EMBL/GenBank/DDBJ whole genome shotgun (WGS) entry which is preliminary data.</text>
</comment>
<name>A0ABM9G4C3_9BACL</name>
<gene>
    <name evidence="2" type="ORF">WJ0W_003823</name>
</gene>
<sequence>MTVVRFVCSACLMLFASPRLFTARLAKKAAEMQFSLITRTPLQAFLHNRRNFSHVNRLKPIIGEINALLQEFHKIAAQIPLNPACLRRIFTVSSIFRHIAYLLKLMRRFFSNAVYLPQTGCRTFESVPIDP</sequence>
<evidence type="ECO:0000256" key="1">
    <source>
        <dbReference type="SAM" id="SignalP"/>
    </source>
</evidence>